<feature type="compositionally biased region" description="Pro residues" evidence="1">
    <location>
        <begin position="78"/>
        <end position="87"/>
    </location>
</feature>
<name>A0A7K4RG28_9TYRA</name>
<reference evidence="2 3" key="1">
    <citation type="submission" date="2019-09" db="EMBL/GenBank/DDBJ databases">
        <title>Bird 10,000 Genomes (B10K) Project - Family phase.</title>
        <authorList>
            <person name="Zhang G."/>
        </authorList>
    </citation>
    <scope>NUCLEOTIDE SEQUENCE [LARGE SCALE GENOMIC DNA]</scope>
    <source>
        <strain evidence="2">B10K-DU-004-15</strain>
        <tissue evidence="2">Mixed tissue sample</tissue>
    </source>
</reference>
<organism evidence="2 3">
    <name type="scientific">Neopipo cinnamomea</name>
    <dbReference type="NCBI Taxonomy" id="456388"/>
    <lineage>
        <taxon>Eukaryota</taxon>
        <taxon>Metazoa</taxon>
        <taxon>Chordata</taxon>
        <taxon>Craniata</taxon>
        <taxon>Vertebrata</taxon>
        <taxon>Euteleostomi</taxon>
        <taxon>Archelosauria</taxon>
        <taxon>Archosauria</taxon>
        <taxon>Dinosauria</taxon>
        <taxon>Saurischia</taxon>
        <taxon>Theropoda</taxon>
        <taxon>Coelurosauria</taxon>
        <taxon>Aves</taxon>
        <taxon>Neognathae</taxon>
        <taxon>Neoaves</taxon>
        <taxon>Telluraves</taxon>
        <taxon>Australaves</taxon>
        <taxon>Passeriformes</taxon>
        <taxon>Tyrannidae</taxon>
        <taxon>Neopipo</taxon>
    </lineage>
</organism>
<evidence type="ECO:0000313" key="3">
    <source>
        <dbReference type="Proteomes" id="UP000556200"/>
    </source>
</evidence>
<feature type="non-terminal residue" evidence="2">
    <location>
        <position position="1"/>
    </location>
</feature>
<feature type="region of interest" description="Disordered" evidence="1">
    <location>
        <begin position="55"/>
        <end position="115"/>
    </location>
</feature>
<comment type="caution">
    <text evidence="2">The sequence shown here is derived from an EMBL/GenBank/DDBJ whole genome shotgun (WGS) entry which is preliminary data.</text>
</comment>
<sequence>EEEEEAAALRARAGLSIPLLREEEEDRRLAALLTLHAPDSYEERQRLKRSEISHRPWFSPGTHRALPKLPLGGARAPKGPPGTPPTPAGLGIVRRRVGEESGGAEGPPPGTPGTG</sequence>
<proteinExistence type="predicted"/>
<feature type="compositionally biased region" description="Pro residues" evidence="1">
    <location>
        <begin position="106"/>
        <end position="115"/>
    </location>
</feature>
<dbReference type="Proteomes" id="UP000556200">
    <property type="component" value="Unassembled WGS sequence"/>
</dbReference>
<evidence type="ECO:0000313" key="2">
    <source>
        <dbReference type="EMBL" id="NWQ72303.1"/>
    </source>
</evidence>
<keyword evidence="3" id="KW-1185">Reference proteome</keyword>
<feature type="non-terminal residue" evidence="2">
    <location>
        <position position="115"/>
    </location>
</feature>
<accession>A0A7K4RG28</accession>
<dbReference type="AlphaFoldDB" id="A0A7K4RG28"/>
<protein>
    <submittedName>
        <fullName evidence="2">CC130 protein</fullName>
    </submittedName>
</protein>
<gene>
    <name evidence="2" type="primary">Ccdc130</name>
    <name evidence="2" type="ORF">NEOCIN_R15785</name>
</gene>
<evidence type="ECO:0000256" key="1">
    <source>
        <dbReference type="SAM" id="MobiDB-lite"/>
    </source>
</evidence>
<dbReference type="EMBL" id="VYZA01004614">
    <property type="protein sequence ID" value="NWQ72303.1"/>
    <property type="molecule type" value="Genomic_DNA"/>
</dbReference>